<organism evidence="1 2">
    <name type="scientific">Levilactobacillus paucivorans</name>
    <dbReference type="NCBI Taxonomy" id="616990"/>
    <lineage>
        <taxon>Bacteria</taxon>
        <taxon>Bacillati</taxon>
        <taxon>Bacillota</taxon>
        <taxon>Bacilli</taxon>
        <taxon>Lactobacillales</taxon>
        <taxon>Lactobacillaceae</taxon>
        <taxon>Levilactobacillus</taxon>
    </lineage>
</organism>
<proteinExistence type="predicted"/>
<gene>
    <name evidence="1" type="ORF">IV54_GL000002</name>
</gene>
<name>A0A0R2M2K4_9LACO</name>
<evidence type="ECO:0000313" key="2">
    <source>
        <dbReference type="Proteomes" id="UP000051906"/>
    </source>
</evidence>
<dbReference type="Proteomes" id="UP000051906">
    <property type="component" value="Unassembled WGS sequence"/>
</dbReference>
<protein>
    <submittedName>
        <fullName evidence="1">Uncharacterized protein</fullName>
    </submittedName>
</protein>
<reference evidence="1 2" key="1">
    <citation type="journal article" date="2015" name="Genome Announc.">
        <title>Expanding the biotechnology potential of lactobacilli through comparative genomics of 213 strains and associated genera.</title>
        <authorList>
            <person name="Sun Z."/>
            <person name="Harris H.M."/>
            <person name="McCann A."/>
            <person name="Guo C."/>
            <person name="Argimon S."/>
            <person name="Zhang W."/>
            <person name="Yang X."/>
            <person name="Jeffery I.B."/>
            <person name="Cooney J.C."/>
            <person name="Kagawa T.F."/>
            <person name="Liu W."/>
            <person name="Song Y."/>
            <person name="Salvetti E."/>
            <person name="Wrobel A."/>
            <person name="Rasinkangas P."/>
            <person name="Parkhill J."/>
            <person name="Rea M.C."/>
            <person name="O'Sullivan O."/>
            <person name="Ritari J."/>
            <person name="Douillard F.P."/>
            <person name="Paul Ross R."/>
            <person name="Yang R."/>
            <person name="Briner A.E."/>
            <person name="Felis G.E."/>
            <person name="de Vos W.M."/>
            <person name="Barrangou R."/>
            <person name="Klaenhammer T.R."/>
            <person name="Caufield P.W."/>
            <person name="Cui Y."/>
            <person name="Zhang H."/>
            <person name="O'Toole P.W."/>
        </authorList>
    </citation>
    <scope>NUCLEOTIDE SEQUENCE [LARGE SCALE GENOMIC DNA]</scope>
    <source>
        <strain evidence="1 2">DSM 22467</strain>
    </source>
</reference>
<dbReference type="STRING" id="616990.IV54_GL000002"/>
<dbReference type="EMBL" id="JQCA01000001">
    <property type="protein sequence ID" value="KRO05661.1"/>
    <property type="molecule type" value="Genomic_DNA"/>
</dbReference>
<sequence>MPALRRVRGEFERGLPLICGVQLVQLVSMAESHGLKKAVQRFLLICFFGV</sequence>
<keyword evidence="2" id="KW-1185">Reference proteome</keyword>
<dbReference type="PATRIC" id="fig|616990.3.peg.4"/>
<comment type="caution">
    <text evidence="1">The sequence shown here is derived from an EMBL/GenBank/DDBJ whole genome shotgun (WGS) entry which is preliminary data.</text>
</comment>
<accession>A0A0R2M2K4</accession>
<evidence type="ECO:0000313" key="1">
    <source>
        <dbReference type="EMBL" id="KRO05661.1"/>
    </source>
</evidence>
<dbReference type="AlphaFoldDB" id="A0A0R2M2K4"/>